<evidence type="ECO:0000313" key="2">
    <source>
        <dbReference type="Proteomes" id="UP000315783"/>
    </source>
</evidence>
<keyword evidence="2" id="KW-1185">Reference proteome</keyword>
<comment type="caution">
    <text evidence="1">The sequence shown here is derived from an EMBL/GenBank/DDBJ whole genome shotgun (WGS) entry which is preliminary data.</text>
</comment>
<accession>A0A545UMU8</accession>
<proteinExistence type="predicted"/>
<dbReference type="Proteomes" id="UP000315783">
    <property type="component" value="Unassembled WGS sequence"/>
</dbReference>
<name>A0A545UMU8_9HYPO</name>
<dbReference type="EMBL" id="SPUK01000023">
    <property type="protein sequence ID" value="TQV90781.1"/>
    <property type="molecule type" value="Genomic_DNA"/>
</dbReference>
<gene>
    <name evidence="1" type="ORF">IF1G_10524</name>
</gene>
<reference evidence="1 2" key="1">
    <citation type="journal article" date="2019" name="Appl. Microbiol. Biotechnol.">
        <title>Genome sequence of Isaria javanica and comparative genome analysis insights into family S53 peptidase evolution in fungal entomopathogens.</title>
        <authorList>
            <person name="Lin R."/>
            <person name="Zhang X."/>
            <person name="Xin B."/>
            <person name="Zou M."/>
            <person name="Gao Y."/>
            <person name="Qin F."/>
            <person name="Hu Q."/>
            <person name="Xie B."/>
            <person name="Cheng X."/>
        </authorList>
    </citation>
    <scope>NUCLEOTIDE SEQUENCE [LARGE SCALE GENOMIC DNA]</scope>
    <source>
        <strain evidence="1 2">IJ1G</strain>
    </source>
</reference>
<sequence>MTVPRTLDDRLVAYRTVEFNTGTIKSVHWTFSPCTVNHKGVYIRPALTQHYPSPLRRIILALAFISFHFIHYLHSDLGLLILLIYPLPLKPRLLHDAVNQLVRRGLHVDDDKVGALAGLEAAGGGVCEARVCGAVGGAGDGLGDGQRKVRVDGGLEGGLAVRAAGGGDVEVGQREVRGGGRVGAEGEGGAAVEELAVGKGAGAAVRADEARPGAQDGRVGVDGLHRGGDAEAAEAARVLGRGQLEVLDAGPPRGVRVGLEHVDGHPDGAVADGVQRHLQAQPVRLGDEPVQDGLGPERVRVGAGGVRLRQGRGARVDDAVADDLDADDAAVGRRGGVVPGGHGGRAVHLRQDVVERVVGLHEPVGSDAHGAEAAALLLAQRDERLPDGVVHGHVDHARVAGGAEVGDGGADRRLALLHRGDRRHERPDDLEDGALAEDAVEAALGVALQGAARRVRRRVRQAHDGADLAEPRRVAPRRVQVLGVDKDGPRVDAVERRAVDAVGRHAVRPAAREEALGVGVGGRPGGDGRPHLTQRPAVVETDLLQRLPDHEQVQVAVDEARQHVPATQVPRCGGAIAGAAKGSLHRRVGPRADVADQAVGDDHALGKVGGSAGGGGGRRGVVDARIDKDGRVCHGKGRAKNEAVRRARGRGGRKRGRVRDAEERARITDVAGYHRAARRGEPAEKAETCASRVSAPCRSQAWQ</sequence>
<protein>
    <submittedName>
        <fullName evidence="1">Uncharacterized protein</fullName>
    </submittedName>
</protein>
<organism evidence="1 2">
    <name type="scientific">Cordyceps javanica</name>
    <dbReference type="NCBI Taxonomy" id="43265"/>
    <lineage>
        <taxon>Eukaryota</taxon>
        <taxon>Fungi</taxon>
        <taxon>Dikarya</taxon>
        <taxon>Ascomycota</taxon>
        <taxon>Pezizomycotina</taxon>
        <taxon>Sordariomycetes</taxon>
        <taxon>Hypocreomycetidae</taxon>
        <taxon>Hypocreales</taxon>
        <taxon>Cordycipitaceae</taxon>
        <taxon>Cordyceps</taxon>
    </lineage>
</organism>
<evidence type="ECO:0000313" key="1">
    <source>
        <dbReference type="EMBL" id="TQV90781.1"/>
    </source>
</evidence>
<dbReference type="AlphaFoldDB" id="A0A545UMU8"/>